<dbReference type="Pfam" id="PF20263">
    <property type="entry name" value="LYRM2-like"/>
    <property type="match status" value="1"/>
</dbReference>
<evidence type="ECO:0000259" key="1">
    <source>
        <dbReference type="Pfam" id="PF20263"/>
    </source>
</evidence>
<protein>
    <recommendedName>
        <fullName evidence="1">LYR motif-containing protein Cup1-like N-terminal domain-containing protein</fullName>
    </recommendedName>
</protein>
<keyword evidence="3" id="KW-1185">Reference proteome</keyword>
<dbReference type="Proteomes" id="UP000799778">
    <property type="component" value="Unassembled WGS sequence"/>
</dbReference>
<dbReference type="GeneID" id="54289474"/>
<dbReference type="InterPro" id="IPR046896">
    <property type="entry name" value="Cup1-like_N"/>
</dbReference>
<name>A0A6A5XPH9_9PLEO</name>
<proteinExistence type="predicted"/>
<evidence type="ECO:0000313" key="3">
    <source>
        <dbReference type="Proteomes" id="UP000799778"/>
    </source>
</evidence>
<evidence type="ECO:0000313" key="2">
    <source>
        <dbReference type="EMBL" id="KAF2014254.1"/>
    </source>
</evidence>
<reference evidence="2" key="1">
    <citation type="journal article" date="2020" name="Stud. Mycol.">
        <title>101 Dothideomycetes genomes: a test case for predicting lifestyles and emergence of pathogens.</title>
        <authorList>
            <person name="Haridas S."/>
            <person name="Albert R."/>
            <person name="Binder M."/>
            <person name="Bloem J."/>
            <person name="Labutti K."/>
            <person name="Salamov A."/>
            <person name="Andreopoulos B."/>
            <person name="Baker S."/>
            <person name="Barry K."/>
            <person name="Bills G."/>
            <person name="Bluhm B."/>
            <person name="Cannon C."/>
            <person name="Castanera R."/>
            <person name="Culley D."/>
            <person name="Daum C."/>
            <person name="Ezra D."/>
            <person name="Gonzalez J."/>
            <person name="Henrissat B."/>
            <person name="Kuo A."/>
            <person name="Liang C."/>
            <person name="Lipzen A."/>
            <person name="Lutzoni F."/>
            <person name="Magnuson J."/>
            <person name="Mondo S."/>
            <person name="Nolan M."/>
            <person name="Ohm R."/>
            <person name="Pangilinan J."/>
            <person name="Park H.-J."/>
            <person name="Ramirez L."/>
            <person name="Alfaro M."/>
            <person name="Sun H."/>
            <person name="Tritt A."/>
            <person name="Yoshinaga Y."/>
            <person name="Zwiers L.-H."/>
            <person name="Turgeon B."/>
            <person name="Goodwin S."/>
            <person name="Spatafora J."/>
            <person name="Crous P."/>
            <person name="Grigoriev I."/>
        </authorList>
    </citation>
    <scope>NUCLEOTIDE SEQUENCE</scope>
    <source>
        <strain evidence="2">CBS 175.79</strain>
    </source>
</reference>
<dbReference type="CDD" id="cd20273">
    <property type="entry name" value="Complex1_LYR_unchar"/>
    <property type="match status" value="1"/>
</dbReference>
<sequence length="384" mass="44725">MPPPYPRQYTPSNLKSLHLLRALLRETTYLPDANARSFFHRYIITRFKTYQPRECAVPTNRLGSKYKRRPTSVIEARTPDVQRKAHKALNYLRRANTGEPTSLWKVLLFTYGRLGPRRYKLMQKILVEDVPDKEGLLPPLQRMYYSGKGYLQFFDAPMEVKKKANETSKHSISISKRYPRLRAVLASQLANEVSLGPTIKQGQLITPVNNVWERPMPVRRARNDVKRWYARTMARILPPLPTREWEELEFLAMGIKRWTDFVPRRTYAGKTELSEEERSMKIIQEGLWLERPSKADRPGGRIHPHALTPRMMKRLYARLFALSCRLAYNEKSKKWVAHWGVKQANKQTEALPQSVSDLFFSGVDTKGRILQQPPPAPPRQPNPN</sequence>
<dbReference type="EMBL" id="ML978070">
    <property type="protein sequence ID" value="KAF2014254.1"/>
    <property type="molecule type" value="Genomic_DNA"/>
</dbReference>
<accession>A0A6A5XPH9</accession>
<feature type="domain" description="LYR motif-containing protein Cup1-like N-terminal" evidence="1">
    <location>
        <begin position="19"/>
        <end position="122"/>
    </location>
</feature>
<dbReference type="AlphaFoldDB" id="A0A6A5XPH9"/>
<dbReference type="OrthoDB" id="5521299at2759"/>
<organism evidence="2 3">
    <name type="scientific">Aaosphaeria arxii CBS 175.79</name>
    <dbReference type="NCBI Taxonomy" id="1450172"/>
    <lineage>
        <taxon>Eukaryota</taxon>
        <taxon>Fungi</taxon>
        <taxon>Dikarya</taxon>
        <taxon>Ascomycota</taxon>
        <taxon>Pezizomycotina</taxon>
        <taxon>Dothideomycetes</taxon>
        <taxon>Pleosporomycetidae</taxon>
        <taxon>Pleosporales</taxon>
        <taxon>Pleosporales incertae sedis</taxon>
        <taxon>Aaosphaeria</taxon>
    </lineage>
</organism>
<dbReference type="RefSeq" id="XP_033382593.1">
    <property type="nucleotide sequence ID" value="XM_033532077.1"/>
</dbReference>
<gene>
    <name evidence="2" type="ORF">BU24DRAFT_463059</name>
</gene>